<feature type="non-terminal residue" evidence="1">
    <location>
        <position position="1"/>
    </location>
</feature>
<dbReference type="STRING" id="708187.A0A1Q8RSS6"/>
<accession>A0A1Q8RSS6</accession>
<dbReference type="PANTHER" id="PTHR14187:SF5">
    <property type="entry name" value="HEAT SHOCK 70 KDA PROTEIN 12A"/>
    <property type="match status" value="1"/>
</dbReference>
<dbReference type="Proteomes" id="UP000186583">
    <property type="component" value="Unassembled WGS sequence"/>
</dbReference>
<keyword evidence="2" id="KW-1185">Reference proteome</keyword>
<dbReference type="CDD" id="cd10170">
    <property type="entry name" value="ASKHA_NBD_HSP70"/>
    <property type="match status" value="1"/>
</dbReference>
<dbReference type="EMBL" id="MPGH01000100">
    <property type="protein sequence ID" value="OLN87375.1"/>
    <property type="molecule type" value="Genomic_DNA"/>
</dbReference>
<proteinExistence type="predicted"/>
<dbReference type="Gene3D" id="3.30.420.40">
    <property type="match status" value="1"/>
</dbReference>
<organism evidence="1 2">
    <name type="scientific">Colletotrichum chlorophyti</name>
    <dbReference type="NCBI Taxonomy" id="708187"/>
    <lineage>
        <taxon>Eukaryota</taxon>
        <taxon>Fungi</taxon>
        <taxon>Dikarya</taxon>
        <taxon>Ascomycota</taxon>
        <taxon>Pezizomycotina</taxon>
        <taxon>Sordariomycetes</taxon>
        <taxon>Hypocreomycetidae</taxon>
        <taxon>Glomerellales</taxon>
        <taxon>Glomerellaceae</taxon>
        <taxon>Colletotrichum</taxon>
    </lineage>
</organism>
<dbReference type="AlphaFoldDB" id="A0A1Q8RSS6"/>
<protein>
    <submittedName>
        <fullName evidence="1">Uncharacterized protein</fullName>
    </submittedName>
</protein>
<feature type="non-terminal residue" evidence="1">
    <location>
        <position position="299"/>
    </location>
</feature>
<reference evidence="1 2" key="1">
    <citation type="submission" date="2016-11" db="EMBL/GenBank/DDBJ databases">
        <title>Draft Genome Assembly of Colletotrichum chlorophyti a pathogen of herbaceous plants.</title>
        <authorList>
            <person name="Gan P."/>
            <person name="Narusaka M."/>
            <person name="Tsushima A."/>
            <person name="Narusaka Y."/>
            <person name="Takano Y."/>
            <person name="Shirasu K."/>
        </authorList>
    </citation>
    <scope>NUCLEOTIDE SEQUENCE [LARGE SCALE GENOMIC DNA]</scope>
    <source>
        <strain evidence="1 2">NTL11</strain>
    </source>
</reference>
<dbReference type="PANTHER" id="PTHR14187">
    <property type="entry name" value="ALPHA KINASE/ELONGATION FACTOR 2 KINASE"/>
    <property type="match status" value="1"/>
</dbReference>
<sequence>LSGVSWTFSGQPNNIEVITLWESELIFNSDTEITPSTMLFRGIKDETFWGYNIPIESNKYALKRFKLLLIGNKDLSADFQRSPQIATAKKFVVSGYVRSLWHHFIECITQSTGKGLMRLCKSHGLFTLPDIWRDYSRVRIRCAAENLGTFETRVADDAVLSCIYEPEIAALVTIRDLHHCPDITVHYFVLCDAGSGTVDLISCEINQTKPMVVRESVKGNGKLRGFVFLDEEFVELTRRELTPKVWNKLPKDEVQGFLNGDWEHGIKKQFYGQQKDWTGTLPSGCRHVYGKTHWGESNH</sequence>
<name>A0A1Q8RSS6_9PEZI</name>
<comment type="caution">
    <text evidence="1">The sequence shown here is derived from an EMBL/GenBank/DDBJ whole genome shotgun (WGS) entry which is preliminary data.</text>
</comment>
<evidence type="ECO:0000313" key="1">
    <source>
        <dbReference type="EMBL" id="OLN87375.1"/>
    </source>
</evidence>
<evidence type="ECO:0000313" key="2">
    <source>
        <dbReference type="Proteomes" id="UP000186583"/>
    </source>
</evidence>
<dbReference type="OrthoDB" id="2963168at2759"/>
<gene>
    <name evidence="1" type="ORF">CCHL11_09314</name>
</gene>